<dbReference type="InterPro" id="IPR001387">
    <property type="entry name" value="Cro/C1-type_HTH"/>
</dbReference>
<feature type="transmembrane region" description="Helical" evidence="2">
    <location>
        <begin position="187"/>
        <end position="206"/>
    </location>
</feature>
<dbReference type="Gene3D" id="1.10.260.40">
    <property type="entry name" value="lambda repressor-like DNA-binding domains"/>
    <property type="match status" value="1"/>
</dbReference>
<organism evidence="4 5">
    <name type="scientific">Paenibacillus wenxiniae</name>
    <dbReference type="NCBI Taxonomy" id="1636843"/>
    <lineage>
        <taxon>Bacteria</taxon>
        <taxon>Bacillati</taxon>
        <taxon>Bacillota</taxon>
        <taxon>Bacilli</taxon>
        <taxon>Bacillales</taxon>
        <taxon>Paenibacillaceae</taxon>
        <taxon>Paenibacillus</taxon>
    </lineage>
</organism>
<evidence type="ECO:0000313" key="4">
    <source>
        <dbReference type="EMBL" id="MFD1888414.1"/>
    </source>
</evidence>
<protein>
    <submittedName>
        <fullName evidence="4">Helix-turn-helix transcriptional regulator</fullName>
    </submittedName>
</protein>
<evidence type="ECO:0000259" key="3">
    <source>
        <dbReference type="PROSITE" id="PS50943"/>
    </source>
</evidence>
<dbReference type="SUPFAM" id="SSF47413">
    <property type="entry name" value="lambda repressor-like DNA-binding domains"/>
    <property type="match status" value="2"/>
</dbReference>
<proteinExistence type="predicted"/>
<keyword evidence="2" id="KW-0472">Membrane</keyword>
<dbReference type="CDD" id="cd00093">
    <property type="entry name" value="HTH_XRE"/>
    <property type="match status" value="1"/>
</dbReference>
<dbReference type="EMBL" id="JBHUEH010000032">
    <property type="protein sequence ID" value="MFD1888414.1"/>
    <property type="molecule type" value="Genomic_DNA"/>
</dbReference>
<sequence length="222" mass="26134">MDGADDGYRRSHTDKRVETTVDLLQIKRQTMLPFMQQPPLLPIDTPGQRIRAARIENHMTIRQVASLIQISTNSRSLIENEKSKPSLSMVRKLSALFNKEIWYLGTYERMPEDTLGQRIRKARYYRAWIKQDLADYFKIEAKSVYNWEADKICFSYDIRERLNSFLKYFIESNSYTNKAAYFEQGGFPLYLLIVIFTFNMPSIAFLKTDVCNRSTQPIKLRT</sequence>
<dbReference type="RefSeq" id="WP_347323133.1">
    <property type="nucleotide sequence ID" value="NZ_JBCGUH010000001.1"/>
</dbReference>
<evidence type="ECO:0000256" key="2">
    <source>
        <dbReference type="SAM" id="Phobius"/>
    </source>
</evidence>
<dbReference type="PROSITE" id="PS50943">
    <property type="entry name" value="HTH_CROC1"/>
    <property type="match status" value="1"/>
</dbReference>
<name>A0ABW4RQT6_9BACL</name>
<dbReference type="InterPro" id="IPR010982">
    <property type="entry name" value="Lambda_DNA-bd_dom_sf"/>
</dbReference>
<reference evidence="5" key="1">
    <citation type="journal article" date="2019" name="Int. J. Syst. Evol. Microbiol.">
        <title>The Global Catalogue of Microorganisms (GCM) 10K type strain sequencing project: providing services to taxonomists for standard genome sequencing and annotation.</title>
        <authorList>
            <consortium name="The Broad Institute Genomics Platform"/>
            <consortium name="The Broad Institute Genome Sequencing Center for Infectious Disease"/>
            <person name="Wu L."/>
            <person name="Ma J."/>
        </authorList>
    </citation>
    <scope>NUCLEOTIDE SEQUENCE [LARGE SCALE GENOMIC DNA]</scope>
    <source>
        <strain evidence="5">CCUG 54950</strain>
    </source>
</reference>
<keyword evidence="2" id="KW-0812">Transmembrane</keyword>
<accession>A0ABW4RQT6</accession>
<dbReference type="PANTHER" id="PTHR46558:SF4">
    <property type="entry name" value="DNA-BIDING PHAGE PROTEIN"/>
    <property type="match status" value="1"/>
</dbReference>
<feature type="domain" description="HTH cro/C1-type" evidence="3">
    <location>
        <begin position="50"/>
        <end position="104"/>
    </location>
</feature>
<gene>
    <name evidence="4" type="ORF">ACFSC9_23270</name>
</gene>
<dbReference type="SMART" id="SM00530">
    <property type="entry name" value="HTH_XRE"/>
    <property type="match status" value="1"/>
</dbReference>
<dbReference type="Pfam" id="PF12844">
    <property type="entry name" value="HTH_19"/>
    <property type="match status" value="1"/>
</dbReference>
<dbReference type="PANTHER" id="PTHR46558">
    <property type="entry name" value="TRACRIPTIONAL REGULATORY PROTEIN-RELATED-RELATED"/>
    <property type="match status" value="1"/>
</dbReference>
<keyword evidence="5" id="KW-1185">Reference proteome</keyword>
<keyword evidence="2" id="KW-1133">Transmembrane helix</keyword>
<evidence type="ECO:0000256" key="1">
    <source>
        <dbReference type="ARBA" id="ARBA00023125"/>
    </source>
</evidence>
<evidence type="ECO:0000313" key="5">
    <source>
        <dbReference type="Proteomes" id="UP001597233"/>
    </source>
</evidence>
<comment type="caution">
    <text evidence="4">The sequence shown here is derived from an EMBL/GenBank/DDBJ whole genome shotgun (WGS) entry which is preliminary data.</text>
</comment>
<dbReference type="Proteomes" id="UP001597233">
    <property type="component" value="Unassembled WGS sequence"/>
</dbReference>
<keyword evidence="1" id="KW-0238">DNA-binding</keyword>